<dbReference type="Gene3D" id="3.40.50.11900">
    <property type="match status" value="1"/>
</dbReference>
<keyword evidence="4" id="KW-0408">Iron</keyword>
<dbReference type="GO" id="GO:0051536">
    <property type="term" value="F:iron-sulfur cluster binding"/>
    <property type="evidence" value="ECO:0007669"/>
    <property type="project" value="UniProtKB-KW"/>
</dbReference>
<dbReference type="PANTHER" id="PTHR30548">
    <property type="entry name" value="2-HYDROXYGLUTARYL-COA DEHYDRATASE, D-COMPONENT-RELATED"/>
    <property type="match status" value="1"/>
</dbReference>
<organism evidence="6 7">
    <name type="scientific">Mogibacterium timidum</name>
    <dbReference type="NCBI Taxonomy" id="35519"/>
    <lineage>
        <taxon>Bacteria</taxon>
        <taxon>Bacillati</taxon>
        <taxon>Bacillota</taxon>
        <taxon>Clostridia</taxon>
        <taxon>Peptostreptococcales</taxon>
        <taxon>Anaerovoracaceae</taxon>
        <taxon>Mogibacterium</taxon>
    </lineage>
</organism>
<keyword evidence="3" id="KW-0479">Metal-binding</keyword>
<reference evidence="6 7" key="1">
    <citation type="submission" date="2020-06" db="EMBL/GenBank/DDBJ databases">
        <title>Mogibacterium timidum strain W9173 genomic sequence.</title>
        <authorList>
            <person name="Wade W.G."/>
            <person name="Johnston C.D."/>
            <person name="Chen T."/>
            <person name="Dewhirst F.E."/>
        </authorList>
    </citation>
    <scope>NUCLEOTIDE SEQUENCE [LARGE SCALE GENOMIC DNA]</scope>
    <source>
        <strain evidence="6 7">W9173</strain>
    </source>
</reference>
<evidence type="ECO:0000256" key="1">
    <source>
        <dbReference type="ARBA" id="ARBA00001966"/>
    </source>
</evidence>
<name>A0A7Y8VRK1_9FIRM</name>
<dbReference type="Gene3D" id="3.40.50.11890">
    <property type="match status" value="1"/>
</dbReference>
<dbReference type="EMBL" id="JABXYR010000001">
    <property type="protein sequence ID" value="NWO23318.1"/>
    <property type="molecule type" value="Genomic_DNA"/>
</dbReference>
<dbReference type="GO" id="GO:0016836">
    <property type="term" value="F:hydro-lyase activity"/>
    <property type="evidence" value="ECO:0007669"/>
    <property type="project" value="UniProtKB-ARBA"/>
</dbReference>
<evidence type="ECO:0000256" key="4">
    <source>
        <dbReference type="ARBA" id="ARBA00023004"/>
    </source>
</evidence>
<evidence type="ECO:0000313" key="7">
    <source>
        <dbReference type="Proteomes" id="UP000526307"/>
    </source>
</evidence>
<evidence type="ECO:0000313" key="6">
    <source>
        <dbReference type="EMBL" id="NWO23318.1"/>
    </source>
</evidence>
<sequence length="372" mass="41875">MTYNTIKDFHEIAASPRKQMDRYLGEGKKIVLTVPYYTPDEIVHSMGLVPMGTWGADMELDRAKEYFPAFMCSIVQSILELGITGKFEGASAIIIPSLCDTLKTMGENWKYAVPDIKFIPMTYPQNRKPAFGIAYTRAGYERVIKELEECTGAEFSPDKLAESNRLYNEHNAAMRKIDALLAKHAEITVQERSDIFASANYMLVEEHTALVNKLITELEAADESVGNFPIVISGILTDMDGLSETFDEFGMHIVADDVCAQSRQYRTDVPFGADALQALAEKFANTDNCSVLYNVEKPRVQWIVDVAKNRGAKGVVVVMTKFCDPEEFDFVCIKEACEKADLPLALVEVDRQMNQFEQVKTNLETFRDMLLF</sequence>
<evidence type="ECO:0000256" key="3">
    <source>
        <dbReference type="ARBA" id="ARBA00022723"/>
    </source>
</evidence>
<evidence type="ECO:0000256" key="5">
    <source>
        <dbReference type="ARBA" id="ARBA00023014"/>
    </source>
</evidence>
<evidence type="ECO:0000256" key="2">
    <source>
        <dbReference type="ARBA" id="ARBA00005806"/>
    </source>
</evidence>
<comment type="caution">
    <text evidence="6">The sequence shown here is derived from an EMBL/GenBank/DDBJ whole genome shotgun (WGS) entry which is preliminary data.</text>
</comment>
<dbReference type="Proteomes" id="UP000526307">
    <property type="component" value="Unassembled WGS sequence"/>
</dbReference>
<keyword evidence="7" id="KW-1185">Reference proteome</keyword>
<dbReference type="GO" id="GO:0046872">
    <property type="term" value="F:metal ion binding"/>
    <property type="evidence" value="ECO:0007669"/>
    <property type="project" value="UniProtKB-KW"/>
</dbReference>
<accession>A0A7Y8VRK1</accession>
<dbReference type="AlphaFoldDB" id="A0A7Y8VRK1"/>
<proteinExistence type="inferred from homology"/>
<dbReference type="PANTHER" id="PTHR30548:SF5">
    <property type="entry name" value="SUBUNIT OF OXYGEN-SENSITIVE 2-HYDROXYISOCAPROYL-COA DEHYDRATASE"/>
    <property type="match status" value="1"/>
</dbReference>
<keyword evidence="5" id="KW-0411">Iron-sulfur</keyword>
<protein>
    <submittedName>
        <fullName evidence="6">2-hydroxyacyl-CoA dehydratase</fullName>
    </submittedName>
</protein>
<dbReference type="Pfam" id="PF06050">
    <property type="entry name" value="HGD-D"/>
    <property type="match status" value="1"/>
</dbReference>
<dbReference type="InterPro" id="IPR010327">
    <property type="entry name" value="FldB/FldC_alpha/beta"/>
</dbReference>
<dbReference type="Gene3D" id="1.20.1270.370">
    <property type="match status" value="1"/>
</dbReference>
<dbReference type="RefSeq" id="WP_009644341.1">
    <property type="nucleotide sequence ID" value="NZ_CAJPUB010000001.1"/>
</dbReference>
<comment type="cofactor">
    <cofactor evidence="1">
        <name>[4Fe-4S] cluster</name>
        <dbReference type="ChEBI" id="CHEBI:49883"/>
    </cofactor>
</comment>
<comment type="similarity">
    <text evidence="2">Belongs to the FldB/FldC dehydratase alpha/beta subunit family.</text>
</comment>
<gene>
    <name evidence="6" type="ORF">HW270_04380</name>
</gene>